<dbReference type="STRING" id="947166.A0A1D1V3W6"/>
<proteinExistence type="inferred from homology"/>
<dbReference type="GO" id="GO:0005737">
    <property type="term" value="C:cytoplasm"/>
    <property type="evidence" value="ECO:0007669"/>
    <property type="project" value="UniProtKB-SubCell"/>
</dbReference>
<dbReference type="GO" id="GO:0016279">
    <property type="term" value="F:protein-lysine N-methyltransferase activity"/>
    <property type="evidence" value="ECO:0007669"/>
    <property type="project" value="UniProtKB-UniRule"/>
</dbReference>
<name>A0A1D1V3W6_RAMVA</name>
<evidence type="ECO:0000313" key="8">
    <source>
        <dbReference type="Proteomes" id="UP000186922"/>
    </source>
</evidence>
<evidence type="ECO:0000256" key="5">
    <source>
        <dbReference type="HAMAP-Rule" id="MF_03188"/>
    </source>
</evidence>
<protein>
    <recommendedName>
        <fullName evidence="5">Protein-lysine N-methyltransferase RvY_05400-1</fullName>
        <ecNumber evidence="5">2.1.1.-</ecNumber>
    </recommendedName>
</protein>
<comment type="function">
    <text evidence="5">S-adenosyl-L-methionine-dependent protein-lysine N-methyltransferase that methylates elongation factor 1-alpha.</text>
</comment>
<evidence type="ECO:0000256" key="3">
    <source>
        <dbReference type="ARBA" id="ARBA00022679"/>
    </source>
</evidence>
<dbReference type="HAMAP" id="MF_03188">
    <property type="entry name" value="Methyltr_EFM4"/>
    <property type="match status" value="1"/>
</dbReference>
<comment type="similarity">
    <text evidence="5">Belongs to the class I-like SAM-binding methyltransferase superfamily. EFM4 family.</text>
</comment>
<comment type="subcellular location">
    <subcellularLocation>
        <location evidence="5">Cytoplasm</location>
    </subcellularLocation>
</comment>
<dbReference type="Proteomes" id="UP000186922">
    <property type="component" value="Unassembled WGS sequence"/>
</dbReference>
<keyword evidence="2 5" id="KW-0489">Methyltransferase</keyword>
<dbReference type="PANTHER" id="PTHR12843:SF5">
    <property type="entry name" value="EEF1A LYSINE METHYLTRANSFERASE 2"/>
    <property type="match status" value="1"/>
</dbReference>
<keyword evidence="4 5" id="KW-0949">S-adenosyl-L-methionine</keyword>
<dbReference type="PANTHER" id="PTHR12843">
    <property type="entry name" value="PROTEIN-LYSINE N-METHYLTRANSFERASE METTL10"/>
    <property type="match status" value="1"/>
</dbReference>
<reference evidence="7 8" key="1">
    <citation type="journal article" date="2016" name="Nat. Commun.">
        <title>Extremotolerant tardigrade genome and improved radiotolerance of human cultured cells by tardigrade-unique protein.</title>
        <authorList>
            <person name="Hashimoto T."/>
            <person name="Horikawa D.D."/>
            <person name="Saito Y."/>
            <person name="Kuwahara H."/>
            <person name="Kozuka-Hata H."/>
            <person name="Shin-I T."/>
            <person name="Minakuchi Y."/>
            <person name="Ohishi K."/>
            <person name="Motoyama A."/>
            <person name="Aizu T."/>
            <person name="Enomoto A."/>
            <person name="Kondo K."/>
            <person name="Tanaka S."/>
            <person name="Hara Y."/>
            <person name="Koshikawa S."/>
            <person name="Sagara H."/>
            <person name="Miura T."/>
            <person name="Yokobori S."/>
            <person name="Miyagawa K."/>
            <person name="Suzuki Y."/>
            <person name="Kubo T."/>
            <person name="Oyama M."/>
            <person name="Kohara Y."/>
            <person name="Fujiyama A."/>
            <person name="Arakawa K."/>
            <person name="Katayama T."/>
            <person name="Toyoda A."/>
            <person name="Kunieda T."/>
        </authorList>
    </citation>
    <scope>NUCLEOTIDE SEQUENCE [LARGE SCALE GENOMIC DNA]</scope>
    <source>
        <strain evidence="7 8">YOKOZUNA-1</strain>
    </source>
</reference>
<dbReference type="Pfam" id="PF13847">
    <property type="entry name" value="Methyltransf_31"/>
    <property type="match status" value="1"/>
</dbReference>
<feature type="domain" description="Methyltransferase" evidence="6">
    <location>
        <begin position="86"/>
        <end position="220"/>
    </location>
</feature>
<accession>A0A1D1V3W6</accession>
<dbReference type="SUPFAM" id="SSF53335">
    <property type="entry name" value="S-adenosyl-L-methionine-dependent methyltransferases"/>
    <property type="match status" value="1"/>
</dbReference>
<evidence type="ECO:0000259" key="6">
    <source>
        <dbReference type="Pfam" id="PF13847"/>
    </source>
</evidence>
<dbReference type="InterPro" id="IPR026635">
    <property type="entry name" value="Efm4/METTL10"/>
</dbReference>
<comment type="caution">
    <text evidence="7">The sequence shown here is derived from an EMBL/GenBank/DDBJ whole genome shotgun (WGS) entry which is preliminary data.</text>
</comment>
<dbReference type="InterPro" id="IPR025714">
    <property type="entry name" value="Methyltranfer_dom"/>
</dbReference>
<keyword evidence="3 5" id="KW-0808">Transferase</keyword>
<dbReference type="Gene3D" id="3.40.50.150">
    <property type="entry name" value="Vaccinia Virus protein VP39"/>
    <property type="match status" value="1"/>
</dbReference>
<dbReference type="OrthoDB" id="540004at2759"/>
<dbReference type="GO" id="GO:0032259">
    <property type="term" value="P:methylation"/>
    <property type="evidence" value="ECO:0007669"/>
    <property type="project" value="UniProtKB-KW"/>
</dbReference>
<gene>
    <name evidence="7" type="primary">RvY_05400</name>
    <name evidence="7" type="synonym">RvY_05400.1</name>
    <name evidence="7" type="ORF">RvY_05400-1</name>
</gene>
<organism evidence="7 8">
    <name type="scientific">Ramazzottius varieornatus</name>
    <name type="common">Water bear</name>
    <name type="synonym">Tardigrade</name>
    <dbReference type="NCBI Taxonomy" id="947166"/>
    <lineage>
        <taxon>Eukaryota</taxon>
        <taxon>Metazoa</taxon>
        <taxon>Ecdysozoa</taxon>
        <taxon>Tardigrada</taxon>
        <taxon>Eutardigrada</taxon>
        <taxon>Parachela</taxon>
        <taxon>Hypsibioidea</taxon>
        <taxon>Ramazzottiidae</taxon>
        <taxon>Ramazzottius</taxon>
    </lineage>
</organism>
<dbReference type="AlphaFoldDB" id="A0A1D1V3W6"/>
<dbReference type="InterPro" id="IPR029063">
    <property type="entry name" value="SAM-dependent_MTases_sf"/>
</dbReference>
<evidence type="ECO:0000256" key="4">
    <source>
        <dbReference type="ARBA" id="ARBA00022691"/>
    </source>
</evidence>
<dbReference type="EMBL" id="BDGG01000002">
    <property type="protein sequence ID" value="GAU93463.1"/>
    <property type="molecule type" value="Genomic_DNA"/>
</dbReference>
<keyword evidence="1 5" id="KW-0963">Cytoplasm</keyword>
<keyword evidence="8" id="KW-1185">Reference proteome</keyword>
<evidence type="ECO:0000313" key="7">
    <source>
        <dbReference type="EMBL" id="GAU93463.1"/>
    </source>
</evidence>
<evidence type="ECO:0000256" key="2">
    <source>
        <dbReference type="ARBA" id="ARBA00022603"/>
    </source>
</evidence>
<dbReference type="EC" id="2.1.1.-" evidence="5"/>
<dbReference type="CDD" id="cd02440">
    <property type="entry name" value="AdoMet_MTases"/>
    <property type="match status" value="1"/>
</dbReference>
<evidence type="ECO:0000256" key="1">
    <source>
        <dbReference type="ARBA" id="ARBA00022490"/>
    </source>
</evidence>
<sequence length="259" mass="29321">MNARPPDFERLLKAAVLKILQETPSVPMETDLNPSNLGTREYWDDTYSTELQNYEDSNGVDVGEIWFGFESERRIVNWISKMDILKSAQILDIGSGNGSMLLSLHKNEYTNLTGIDYSEAAVSLATKVATDRRINTITYRLADITASAEAQQSVPEIFDRKFDLCIDKGTYDAVCLAPENSKEKRVAYMENVAKILHSDGYLIVTSCNWTKDELITQFTDFTFIDELPAPHFQFGGRSGNTVTALVFKHPVQRYRCLHK</sequence>